<protein>
    <submittedName>
        <fullName evidence="1">Uncharacterized protein</fullName>
    </submittedName>
</protein>
<name>A0ABV7PDK8_9BURK</name>
<dbReference type="Proteomes" id="UP001595665">
    <property type="component" value="Unassembled WGS sequence"/>
</dbReference>
<reference evidence="2" key="1">
    <citation type="journal article" date="2019" name="Int. J. Syst. Evol. Microbiol.">
        <title>The Global Catalogue of Microorganisms (GCM) 10K type strain sequencing project: providing services to taxonomists for standard genome sequencing and annotation.</title>
        <authorList>
            <consortium name="The Broad Institute Genomics Platform"/>
            <consortium name="The Broad Institute Genome Sequencing Center for Infectious Disease"/>
            <person name="Wu L."/>
            <person name="Ma J."/>
        </authorList>
    </citation>
    <scope>NUCLEOTIDE SEQUENCE [LARGE SCALE GENOMIC DNA]</scope>
    <source>
        <strain evidence="2">CCM 7480</strain>
    </source>
</reference>
<dbReference type="RefSeq" id="WP_379733479.1">
    <property type="nucleotide sequence ID" value="NZ_JBHRVV010000001.1"/>
</dbReference>
<keyword evidence="2" id="KW-1185">Reference proteome</keyword>
<dbReference type="EMBL" id="JBHRVV010000001">
    <property type="protein sequence ID" value="MFC3457238.1"/>
    <property type="molecule type" value="Genomic_DNA"/>
</dbReference>
<comment type="caution">
    <text evidence="1">The sequence shown here is derived from an EMBL/GenBank/DDBJ whole genome shotgun (WGS) entry which is preliminary data.</text>
</comment>
<accession>A0ABV7PDK8</accession>
<organism evidence="1 2">
    <name type="scientific">Massilia haematophila</name>
    <dbReference type="NCBI Taxonomy" id="457923"/>
    <lineage>
        <taxon>Bacteria</taxon>
        <taxon>Pseudomonadati</taxon>
        <taxon>Pseudomonadota</taxon>
        <taxon>Betaproteobacteria</taxon>
        <taxon>Burkholderiales</taxon>
        <taxon>Oxalobacteraceae</taxon>
        <taxon>Telluria group</taxon>
        <taxon>Massilia</taxon>
    </lineage>
</organism>
<evidence type="ECO:0000313" key="1">
    <source>
        <dbReference type="EMBL" id="MFC3457238.1"/>
    </source>
</evidence>
<sequence>MNTPNTQPQQSIGAALQIDQATGSLRAAIDANAAAVRELIERITPLLAPKAILTGSISAGGIQTATLTITLGKAPLASALESDRDDIAALTKEVQEAISALQI</sequence>
<evidence type="ECO:0000313" key="2">
    <source>
        <dbReference type="Proteomes" id="UP001595665"/>
    </source>
</evidence>
<proteinExistence type="predicted"/>
<gene>
    <name evidence="1" type="ORF">ACFOPH_03095</name>
</gene>